<gene>
    <name evidence="2" type="ORF">ATANTOWER_002235</name>
</gene>
<dbReference type="Proteomes" id="UP001345963">
    <property type="component" value="Unassembled WGS sequence"/>
</dbReference>
<proteinExistence type="predicted"/>
<feature type="region of interest" description="Disordered" evidence="1">
    <location>
        <begin position="42"/>
        <end position="68"/>
    </location>
</feature>
<protein>
    <submittedName>
        <fullName evidence="2">Uncharacterized protein</fullName>
    </submittedName>
</protein>
<name>A0ABU7CEK1_9TELE</name>
<dbReference type="EMBL" id="JAHUTI010089738">
    <property type="protein sequence ID" value="MED6261203.1"/>
    <property type="molecule type" value="Genomic_DNA"/>
</dbReference>
<organism evidence="2 3">
    <name type="scientific">Ataeniobius toweri</name>
    <dbReference type="NCBI Taxonomy" id="208326"/>
    <lineage>
        <taxon>Eukaryota</taxon>
        <taxon>Metazoa</taxon>
        <taxon>Chordata</taxon>
        <taxon>Craniata</taxon>
        <taxon>Vertebrata</taxon>
        <taxon>Euteleostomi</taxon>
        <taxon>Actinopterygii</taxon>
        <taxon>Neopterygii</taxon>
        <taxon>Teleostei</taxon>
        <taxon>Neoteleostei</taxon>
        <taxon>Acanthomorphata</taxon>
        <taxon>Ovalentaria</taxon>
        <taxon>Atherinomorphae</taxon>
        <taxon>Cyprinodontiformes</taxon>
        <taxon>Goodeidae</taxon>
        <taxon>Ataeniobius</taxon>
    </lineage>
</organism>
<evidence type="ECO:0000256" key="1">
    <source>
        <dbReference type="SAM" id="MobiDB-lite"/>
    </source>
</evidence>
<sequence>MHTILAAQMKVTAAAGSLAEASLSYLWSRTGDRVDVHERPTLTNEVRFSEGKTKQSEVGISRQPPSSA</sequence>
<accession>A0ABU7CEK1</accession>
<comment type="caution">
    <text evidence="2">The sequence shown here is derived from an EMBL/GenBank/DDBJ whole genome shotgun (WGS) entry which is preliminary data.</text>
</comment>
<evidence type="ECO:0000313" key="2">
    <source>
        <dbReference type="EMBL" id="MED6261203.1"/>
    </source>
</evidence>
<keyword evidence="3" id="KW-1185">Reference proteome</keyword>
<evidence type="ECO:0000313" key="3">
    <source>
        <dbReference type="Proteomes" id="UP001345963"/>
    </source>
</evidence>
<reference evidence="2 3" key="1">
    <citation type="submission" date="2021-07" db="EMBL/GenBank/DDBJ databases">
        <authorList>
            <person name="Palmer J.M."/>
        </authorList>
    </citation>
    <scope>NUCLEOTIDE SEQUENCE [LARGE SCALE GENOMIC DNA]</scope>
    <source>
        <strain evidence="2 3">AT_MEX2019</strain>
        <tissue evidence="2">Muscle</tissue>
    </source>
</reference>